<keyword evidence="7" id="KW-0472">Membrane</keyword>
<accession>A0A0M3J0G0</accession>
<comment type="subcellular location">
    <subcellularLocation>
        <location evidence="1 4">Nucleus</location>
    </subcellularLocation>
</comment>
<feature type="transmembrane region" description="Helical" evidence="7">
    <location>
        <begin position="314"/>
        <end position="334"/>
    </location>
</feature>
<dbReference type="InterPro" id="IPR013083">
    <property type="entry name" value="Znf_RING/FYVE/PHD"/>
</dbReference>
<organism evidence="11">
    <name type="scientific">Anisakis simplex</name>
    <name type="common">Herring worm</name>
    <dbReference type="NCBI Taxonomy" id="6269"/>
    <lineage>
        <taxon>Eukaryota</taxon>
        <taxon>Metazoa</taxon>
        <taxon>Ecdysozoa</taxon>
        <taxon>Nematoda</taxon>
        <taxon>Chromadorea</taxon>
        <taxon>Rhabditida</taxon>
        <taxon>Spirurina</taxon>
        <taxon>Ascaridomorpha</taxon>
        <taxon>Ascaridoidea</taxon>
        <taxon>Anisakidae</taxon>
        <taxon>Anisakis</taxon>
        <taxon>Anisakis simplex complex</taxon>
    </lineage>
</organism>
<evidence type="ECO:0000256" key="5">
    <source>
        <dbReference type="SAM" id="Coils"/>
    </source>
</evidence>
<evidence type="ECO:0000256" key="2">
    <source>
        <dbReference type="ARBA" id="ARBA00008126"/>
    </source>
</evidence>
<dbReference type="Gene3D" id="3.30.40.10">
    <property type="entry name" value="Zinc/RING finger domain, C3HC4 (zinc finger)"/>
    <property type="match status" value="1"/>
</dbReference>
<dbReference type="GO" id="GO:0005634">
    <property type="term" value="C:nucleus"/>
    <property type="evidence" value="ECO:0007669"/>
    <property type="project" value="UniProtKB-SubCell"/>
</dbReference>
<keyword evidence="5" id="KW-0175">Coiled coil</keyword>
<dbReference type="InterPro" id="IPR031790">
    <property type="entry name" value="Znf-NOSIP"/>
</dbReference>
<sequence>MTRHGKNSTASAVYSYSERKKDARQSGYGTLHERLGADSIKEFDCCSITLQPCRTEFHRDPLISPHGYIFDREAVLEYYLKQKKENVRKLKEWEKQCKRDEKEAQESKKLNEEIKVKKFMICEATPTHPAIRSNVDDQSTPTTSAGATASGSNIGRKRHASDEIDELMVKKKADGTSISNVAGNKAKENPSFWVPQLNPTAEEAKLQKPDQRVFCPMSGQPLKIKELMPVKFTRIPDDDDEPKSIVAKKIRYMCPVTHDALTNTTRCAYLKTSQSVVTMNCVEKIIRKDMIDPINGMKLEESDIIELQRGGTGLLFLLLVILIQHFSFTFSFCIR</sequence>
<dbReference type="CDD" id="cd16661">
    <property type="entry name" value="RING-Ubox1_NOSIP"/>
    <property type="match status" value="1"/>
</dbReference>
<dbReference type="GO" id="GO:0061630">
    <property type="term" value="F:ubiquitin protein ligase activity"/>
    <property type="evidence" value="ECO:0007669"/>
    <property type="project" value="InterPro"/>
</dbReference>
<evidence type="ECO:0000256" key="4">
    <source>
        <dbReference type="PIRNR" id="PIRNR023577"/>
    </source>
</evidence>
<keyword evidence="3 4" id="KW-0539">Nucleus</keyword>
<reference evidence="9 10" key="2">
    <citation type="submission" date="2018-11" db="EMBL/GenBank/DDBJ databases">
        <authorList>
            <consortium name="Pathogen Informatics"/>
        </authorList>
    </citation>
    <scope>NUCLEOTIDE SEQUENCE [LARGE SCALE GENOMIC DNA]</scope>
</reference>
<feature type="region of interest" description="Disordered" evidence="6">
    <location>
        <begin position="130"/>
        <end position="162"/>
    </location>
</feature>
<dbReference type="PANTHER" id="PTHR13063:SF10">
    <property type="entry name" value="NITRIC OXIDE SYNTHASE-INTERACTING PROTEIN"/>
    <property type="match status" value="1"/>
</dbReference>
<dbReference type="PIRSF" id="PIRSF023577">
    <property type="entry name" value="ENOS_interacting"/>
    <property type="match status" value="1"/>
</dbReference>
<reference evidence="11" key="1">
    <citation type="submission" date="2017-02" db="UniProtKB">
        <authorList>
            <consortium name="WormBaseParasite"/>
        </authorList>
    </citation>
    <scope>IDENTIFICATION</scope>
</reference>
<dbReference type="InterPro" id="IPR016818">
    <property type="entry name" value="NOSIP"/>
</dbReference>
<evidence type="ECO:0000256" key="3">
    <source>
        <dbReference type="ARBA" id="ARBA00023242"/>
    </source>
</evidence>
<dbReference type="WBParaSite" id="ASIM_0000099801-mRNA-1">
    <property type="protein sequence ID" value="ASIM_0000099801-mRNA-1"/>
    <property type="gene ID" value="ASIM_0000099801"/>
</dbReference>
<evidence type="ECO:0000256" key="7">
    <source>
        <dbReference type="SAM" id="Phobius"/>
    </source>
</evidence>
<evidence type="ECO:0000313" key="10">
    <source>
        <dbReference type="Proteomes" id="UP000267096"/>
    </source>
</evidence>
<gene>
    <name evidence="9" type="ORF">ASIM_LOCUS893</name>
</gene>
<dbReference type="Proteomes" id="UP000267096">
    <property type="component" value="Unassembled WGS sequence"/>
</dbReference>
<keyword evidence="7" id="KW-1133">Transmembrane helix</keyword>
<keyword evidence="10" id="KW-1185">Reference proteome</keyword>
<evidence type="ECO:0000256" key="6">
    <source>
        <dbReference type="SAM" id="MobiDB-lite"/>
    </source>
</evidence>
<feature type="domain" description="Nitric oxide synthase-interacting protein zinc-finger" evidence="8">
    <location>
        <begin position="4"/>
        <end position="83"/>
    </location>
</feature>
<dbReference type="CDD" id="cd16662">
    <property type="entry name" value="RING-Ubox2_NOSIP"/>
    <property type="match status" value="1"/>
</dbReference>
<dbReference type="OrthoDB" id="116827at2759"/>
<name>A0A0M3J0G0_ANISI</name>
<evidence type="ECO:0000259" key="8">
    <source>
        <dbReference type="Pfam" id="PF15906"/>
    </source>
</evidence>
<dbReference type="Pfam" id="PF15906">
    <property type="entry name" value="zf-NOSIP"/>
    <property type="match status" value="1"/>
</dbReference>
<dbReference type="PANTHER" id="PTHR13063">
    <property type="entry name" value="ENOS INTERACTING PROTEIN"/>
    <property type="match status" value="1"/>
</dbReference>
<dbReference type="EMBL" id="UYRR01000768">
    <property type="protein sequence ID" value="VDK18199.1"/>
    <property type="molecule type" value="Genomic_DNA"/>
</dbReference>
<evidence type="ECO:0000313" key="11">
    <source>
        <dbReference type="WBParaSite" id="ASIM_0000099801-mRNA-1"/>
    </source>
</evidence>
<comment type="similarity">
    <text evidence="2 4">Belongs to the NOSIP family.</text>
</comment>
<evidence type="ECO:0000313" key="9">
    <source>
        <dbReference type="EMBL" id="VDK18199.1"/>
    </source>
</evidence>
<feature type="compositionally biased region" description="Low complexity" evidence="6">
    <location>
        <begin position="139"/>
        <end position="152"/>
    </location>
</feature>
<keyword evidence="7" id="KW-0812">Transmembrane</keyword>
<proteinExistence type="inferred from homology"/>
<dbReference type="AlphaFoldDB" id="A0A0M3J0G0"/>
<evidence type="ECO:0000256" key="1">
    <source>
        <dbReference type="ARBA" id="ARBA00004123"/>
    </source>
</evidence>
<feature type="coiled-coil region" evidence="5">
    <location>
        <begin position="83"/>
        <end position="110"/>
    </location>
</feature>
<protein>
    <recommendedName>
        <fullName evidence="4">Nitric oxide synthase-interacting protein homolog</fullName>
    </recommendedName>
</protein>
<dbReference type="SUPFAM" id="SSF57850">
    <property type="entry name" value="RING/U-box"/>
    <property type="match status" value="1"/>
</dbReference>